<dbReference type="Proteomes" id="UP001279642">
    <property type="component" value="Unassembled WGS sequence"/>
</dbReference>
<reference evidence="5 6" key="1">
    <citation type="journal article" date="2016" name="Antonie Van Leeuwenhoek">
        <title>Dongia soli sp. nov., isolated from soil from Dokdo, Korea.</title>
        <authorList>
            <person name="Kim D.U."/>
            <person name="Lee H."/>
            <person name="Kim H."/>
            <person name="Kim S.G."/>
            <person name="Ka J.O."/>
        </authorList>
    </citation>
    <scope>NUCLEOTIDE SEQUENCE [LARGE SCALE GENOMIC DNA]</scope>
    <source>
        <strain evidence="5 6">D78</strain>
    </source>
</reference>
<dbReference type="SMART" id="SM00342">
    <property type="entry name" value="HTH_ARAC"/>
    <property type="match status" value="1"/>
</dbReference>
<dbReference type="Pfam" id="PF01965">
    <property type="entry name" value="DJ-1_PfpI"/>
    <property type="match status" value="1"/>
</dbReference>
<evidence type="ECO:0000259" key="4">
    <source>
        <dbReference type="PROSITE" id="PS01124"/>
    </source>
</evidence>
<dbReference type="SUPFAM" id="SSF52317">
    <property type="entry name" value="Class I glutamine amidotransferase-like"/>
    <property type="match status" value="1"/>
</dbReference>
<gene>
    <name evidence="5" type="ORF">SMD27_11945</name>
</gene>
<name>A0ABU5EB13_9PROT</name>
<dbReference type="RefSeq" id="WP_320508589.1">
    <property type="nucleotide sequence ID" value="NZ_JAXCLW010000002.1"/>
</dbReference>
<keyword evidence="1" id="KW-0805">Transcription regulation</keyword>
<sequence length="335" mass="37632">MAESFSIAQLSGAERPIKIGFVLIPDFPLMTFSTALDSLRQGNRLAKRNVFEWRLISIDGKEARSSSGLALQTTAQVGETGRFDVVIVCAGINYRRSYSSGLFAWLRKIFAEGCVLGAVSTGAFYLAKAGLLNGKRCAVHWESLASFRKEFPKCLATDDIFTVDGRFLTSSGGTATLDMMLYLISAIEERDLASQISDQFNHPRIRRHDDAQRMQPEQRFGIRNAKLGFVIRRMESSLSAPVEISELADSVKLSPRQLERLFRDNLNKTPSRFYLELRMLRAKELLLDTDLSVSEIAEACGYESPSHFSRFYKQHFGETPAETRKADTRSRMSLA</sequence>
<evidence type="ECO:0000313" key="6">
    <source>
        <dbReference type="Proteomes" id="UP001279642"/>
    </source>
</evidence>
<accession>A0ABU5EB13</accession>
<dbReference type="PROSITE" id="PS00041">
    <property type="entry name" value="HTH_ARAC_FAMILY_1"/>
    <property type="match status" value="1"/>
</dbReference>
<dbReference type="InterPro" id="IPR009057">
    <property type="entry name" value="Homeodomain-like_sf"/>
</dbReference>
<keyword evidence="3" id="KW-0804">Transcription</keyword>
<dbReference type="Gene3D" id="1.10.10.60">
    <property type="entry name" value="Homeodomain-like"/>
    <property type="match status" value="2"/>
</dbReference>
<dbReference type="PRINTS" id="PR00032">
    <property type="entry name" value="HTHARAC"/>
</dbReference>
<keyword evidence="6" id="KW-1185">Reference proteome</keyword>
<dbReference type="InterPro" id="IPR018060">
    <property type="entry name" value="HTH_AraC"/>
</dbReference>
<dbReference type="InterPro" id="IPR029062">
    <property type="entry name" value="Class_I_gatase-like"/>
</dbReference>
<protein>
    <submittedName>
        <fullName evidence="5">GlxA family transcriptional regulator</fullName>
    </submittedName>
</protein>
<dbReference type="Gene3D" id="3.40.50.880">
    <property type="match status" value="1"/>
</dbReference>
<dbReference type="PROSITE" id="PS01124">
    <property type="entry name" value="HTH_ARAC_FAMILY_2"/>
    <property type="match status" value="1"/>
</dbReference>
<dbReference type="EMBL" id="JAXCLW010000002">
    <property type="protein sequence ID" value="MDY0883558.1"/>
    <property type="molecule type" value="Genomic_DNA"/>
</dbReference>
<dbReference type="CDD" id="cd03136">
    <property type="entry name" value="GATase1_AraC_ArgR_like"/>
    <property type="match status" value="1"/>
</dbReference>
<dbReference type="InterPro" id="IPR052158">
    <property type="entry name" value="INH-QAR"/>
</dbReference>
<organism evidence="5 6">
    <name type="scientific">Dongia soli</name>
    <dbReference type="NCBI Taxonomy" id="600628"/>
    <lineage>
        <taxon>Bacteria</taxon>
        <taxon>Pseudomonadati</taxon>
        <taxon>Pseudomonadota</taxon>
        <taxon>Alphaproteobacteria</taxon>
        <taxon>Rhodospirillales</taxon>
        <taxon>Dongiaceae</taxon>
        <taxon>Dongia</taxon>
    </lineage>
</organism>
<dbReference type="PANTHER" id="PTHR43130:SF3">
    <property type="entry name" value="HTH-TYPE TRANSCRIPTIONAL REGULATOR RV1931C"/>
    <property type="match status" value="1"/>
</dbReference>
<dbReference type="PANTHER" id="PTHR43130">
    <property type="entry name" value="ARAC-FAMILY TRANSCRIPTIONAL REGULATOR"/>
    <property type="match status" value="1"/>
</dbReference>
<dbReference type="InterPro" id="IPR020449">
    <property type="entry name" value="Tscrpt_reg_AraC-type_HTH"/>
</dbReference>
<proteinExistence type="predicted"/>
<evidence type="ECO:0000256" key="2">
    <source>
        <dbReference type="ARBA" id="ARBA00023125"/>
    </source>
</evidence>
<evidence type="ECO:0000256" key="1">
    <source>
        <dbReference type="ARBA" id="ARBA00023015"/>
    </source>
</evidence>
<dbReference type="SUPFAM" id="SSF46689">
    <property type="entry name" value="Homeodomain-like"/>
    <property type="match status" value="2"/>
</dbReference>
<dbReference type="Pfam" id="PF12833">
    <property type="entry name" value="HTH_18"/>
    <property type="match status" value="1"/>
</dbReference>
<dbReference type="InterPro" id="IPR018062">
    <property type="entry name" value="HTH_AraC-typ_CS"/>
</dbReference>
<keyword evidence="2" id="KW-0238">DNA-binding</keyword>
<evidence type="ECO:0000256" key="3">
    <source>
        <dbReference type="ARBA" id="ARBA00023163"/>
    </source>
</evidence>
<comment type="caution">
    <text evidence="5">The sequence shown here is derived from an EMBL/GenBank/DDBJ whole genome shotgun (WGS) entry which is preliminary data.</text>
</comment>
<evidence type="ECO:0000313" key="5">
    <source>
        <dbReference type="EMBL" id="MDY0883558.1"/>
    </source>
</evidence>
<dbReference type="InterPro" id="IPR002818">
    <property type="entry name" value="DJ-1/PfpI"/>
</dbReference>
<feature type="domain" description="HTH araC/xylS-type" evidence="4">
    <location>
        <begin position="228"/>
        <end position="326"/>
    </location>
</feature>